<dbReference type="EMBL" id="VCQT01000022">
    <property type="protein sequence ID" value="TMW13749.1"/>
    <property type="molecule type" value="Genomic_DNA"/>
</dbReference>
<gene>
    <name evidence="1" type="ORF">FGS76_06375</name>
</gene>
<organism evidence="1 2">
    <name type="scientific">Alloalcanivorax gelatiniphagus</name>
    <dbReference type="NCBI Taxonomy" id="1194167"/>
    <lineage>
        <taxon>Bacteria</taxon>
        <taxon>Pseudomonadati</taxon>
        <taxon>Pseudomonadota</taxon>
        <taxon>Gammaproteobacteria</taxon>
        <taxon>Oceanospirillales</taxon>
        <taxon>Alcanivoracaceae</taxon>
        <taxon>Alloalcanivorax</taxon>
    </lineage>
</organism>
<evidence type="ECO:0000313" key="2">
    <source>
        <dbReference type="Proteomes" id="UP000739180"/>
    </source>
</evidence>
<name>A0ABY2XNW4_9GAMM</name>
<sequence>MVYQGKKLVKFERRIGLDVAAEYFSDLVGFPTDIDAFERLAYGRIPFYMEPRQASGIASFVGMTEEQYQAEVGKTTPITDSSLRCLIPLGGRIFVPEFIESELPFPLFQPVLDGITCTTPTEDGDQIHWFLWKQGANELWSFGPYDVDFLEIVVSPKDVHSLAEITNDESCWPDHEEGCISRALVHGRSQILRDKYIEICSVRALPATAREELESNEPIGAGQSQRLNIGQSVSPHLAIAGMVRLLRESTNHTQDSIQEYIGDAFGGARGTSKSALQKLFRDANAAGEEALK</sequence>
<accession>A0ABY2XNW4</accession>
<keyword evidence="2" id="KW-1185">Reference proteome</keyword>
<proteinExistence type="predicted"/>
<comment type="caution">
    <text evidence="1">The sequence shown here is derived from an EMBL/GenBank/DDBJ whole genome shotgun (WGS) entry which is preliminary data.</text>
</comment>
<protein>
    <submittedName>
        <fullName evidence="1">Uncharacterized protein</fullName>
    </submittedName>
</protein>
<dbReference type="Proteomes" id="UP000739180">
    <property type="component" value="Unassembled WGS sequence"/>
</dbReference>
<dbReference type="RefSeq" id="WP_138771789.1">
    <property type="nucleotide sequence ID" value="NZ_JBHSSX010000020.1"/>
</dbReference>
<reference evidence="1 2" key="1">
    <citation type="submission" date="2019-05" db="EMBL/GenBank/DDBJ databases">
        <title>Genome of Alcanivorax gelatiniphagus, an oil degrading marine bacteria.</title>
        <authorList>
            <person name="Kwon K.K."/>
        </authorList>
    </citation>
    <scope>NUCLEOTIDE SEQUENCE [LARGE SCALE GENOMIC DNA]</scope>
    <source>
        <strain evidence="1 2">MEBiC 08158</strain>
    </source>
</reference>
<evidence type="ECO:0000313" key="1">
    <source>
        <dbReference type="EMBL" id="TMW13749.1"/>
    </source>
</evidence>